<accession>A0A194S481</accession>
<evidence type="ECO:0000313" key="8">
    <source>
        <dbReference type="EMBL" id="KPV75538.1"/>
    </source>
</evidence>
<proteinExistence type="inferred from homology"/>
<comment type="similarity">
    <text evidence="1">Belongs to the ATP-dependent DNA ligase family.</text>
</comment>
<evidence type="ECO:0000256" key="4">
    <source>
        <dbReference type="ARBA" id="ARBA00022840"/>
    </source>
</evidence>
<dbReference type="Pfam" id="PF04675">
    <property type="entry name" value="DNA_ligase_A_N"/>
    <property type="match status" value="1"/>
</dbReference>
<dbReference type="InterPro" id="IPR016059">
    <property type="entry name" value="DNA_ligase_ATP-dep_CS"/>
</dbReference>
<dbReference type="PROSITE" id="PS00333">
    <property type="entry name" value="DNA_LIGASE_A2"/>
    <property type="match status" value="1"/>
</dbReference>
<evidence type="ECO:0000313" key="9">
    <source>
        <dbReference type="Proteomes" id="UP000053890"/>
    </source>
</evidence>
<dbReference type="GO" id="GO:0006303">
    <property type="term" value="P:double-strand break repair via nonhomologous end joining"/>
    <property type="evidence" value="ECO:0007669"/>
    <property type="project" value="TreeGrafter"/>
</dbReference>
<keyword evidence="3" id="KW-0547">Nucleotide-binding</keyword>
<evidence type="ECO:0000256" key="2">
    <source>
        <dbReference type="ARBA" id="ARBA00022598"/>
    </source>
</evidence>
<dbReference type="GO" id="GO:0005524">
    <property type="term" value="F:ATP binding"/>
    <property type="evidence" value="ECO:0007669"/>
    <property type="project" value="UniProtKB-KW"/>
</dbReference>
<dbReference type="GO" id="GO:0006297">
    <property type="term" value="P:nucleotide-excision repair, DNA gap filling"/>
    <property type="evidence" value="ECO:0007669"/>
    <property type="project" value="TreeGrafter"/>
</dbReference>
<sequence>MARPPPPASLYANEIPFAYFATLVDRVGTVAAKKKGGARSSTVGKSPKEHRLLAAWIDGVRAEHRDGAVPEGTIVLFFRLFFPDEGIRRRYGLQELTLGEALESVYGAKRGSFSRWNAAASTSAAAGEGSGCMGLEVARWLERRGKWGKGKVKELTMGRVDELLDELATLSDWSSADIKHLRMYPRYTARPVTAILADLLLPLSPSETAVMLQIILRDLSPLLYPPPSALGDVALTRFTSLAYNELGLYDAMRLWHEGMPRLYQAVADLDWVAWQAEKALRHGRPLGPVVPKIGLPIKVPKTEKPGSCSRATRHLEGEVAVETKYDGERLQIHIDLGLPPLEQIRIFSKSGRDSTDTRHLLLPIIRASLDLPLDPLSRAMHPLLYDRLLASASSRAPTAFPPSRLILEGEMVPYDESRSRIDEFWKLAFAKGGAALPAGVAGTPFERPPGKDDRQETQETGGTGATPSPRRSRRLVERDGDEEGERDEEEAAAKDDPARNLHLMVVWFDVLLLDDESLLDETYSSRRARLDSLIRPIPGFSMLSERVLINFDHKSSALENLRLRFAHIITRRCEGLMLKPLGSLYNDPRPHQRIVKLKKDFVPGAGDTLDFHVVGASWQKQRGRELLVPTTVYTTFFIGLREDKFGVNFSRERKPHYHILFSVSYGLSRTQLAQLCLEIDQNRPEHFDLAFGKDAERGAAFRPVKERQRWRGGVRGGYTVYGAACTSFTFSLAGHMRSAATRPSIIFREPRIMELNGAGFQRSIGCPYYELRFPRITKPSREADSGASPLSLDKLQLVAQEAVGAAPSTAVALVDDIWNAAVRDAAVGSSLERDTSSGEESQERYEREVRQWVERLEAADGVLDGERSVTDGHKRQGDEVRREEKRPRIDKAPAATSSTRSTPPLPTISTTRQASVDVDLSRTPTAASPPPPALSALVRSISSPSARSSAPSPSQRPFSLALEHPATVKKRAPLTSTVSCPSLSSKRRRRSSGSTRTSLTSTISTLLPALSPSSSLSSATTAAATTHPSRAFAWSLHPPLPPGSPLPTPRHPFLDSTNFLASPLSVLWVAGRCPASFSASSGAAGSTPAAGGPARQGFVFVAPGSRVERECVAWLEGEAEKGAGAERSEGRTTQVVWVVKDEALETRGMWDLGMGGEVLTVL</sequence>
<protein>
    <recommendedName>
        <fullName evidence="7">ATP-dependent DNA ligase family profile domain-containing protein</fullName>
    </recommendedName>
</protein>
<feature type="compositionally biased region" description="Basic and acidic residues" evidence="6">
    <location>
        <begin position="863"/>
        <end position="891"/>
    </location>
</feature>
<dbReference type="PANTHER" id="PTHR45997:SF2">
    <property type="entry name" value="ATP DEPENDENT DNA LIGASE DOMAIN PROTEIN (AFU_ORTHOLOGUE AFUA_5G02430)"/>
    <property type="match status" value="1"/>
</dbReference>
<dbReference type="Proteomes" id="UP000053890">
    <property type="component" value="Unassembled WGS sequence"/>
</dbReference>
<dbReference type="PROSITE" id="PS50160">
    <property type="entry name" value="DNA_LIGASE_A3"/>
    <property type="match status" value="1"/>
</dbReference>
<dbReference type="GO" id="GO:0003910">
    <property type="term" value="F:DNA ligase (ATP) activity"/>
    <property type="evidence" value="ECO:0007669"/>
    <property type="project" value="InterPro"/>
</dbReference>
<dbReference type="GeneID" id="28977314"/>
<feature type="compositionally biased region" description="Acidic residues" evidence="6">
    <location>
        <begin position="479"/>
        <end position="490"/>
    </location>
</feature>
<keyword evidence="5" id="KW-0539">Nucleus</keyword>
<evidence type="ECO:0000256" key="5">
    <source>
        <dbReference type="ARBA" id="ARBA00023242"/>
    </source>
</evidence>
<dbReference type="Gene3D" id="1.10.3260.10">
    <property type="entry name" value="DNA ligase, ATP-dependent, N-terminal domain"/>
    <property type="match status" value="1"/>
</dbReference>
<dbReference type="InterPro" id="IPR036599">
    <property type="entry name" value="DNA_ligase_N_sf"/>
</dbReference>
<dbReference type="PANTHER" id="PTHR45997">
    <property type="entry name" value="DNA LIGASE 4"/>
    <property type="match status" value="1"/>
</dbReference>
<keyword evidence="9" id="KW-1185">Reference proteome</keyword>
<dbReference type="RefSeq" id="XP_018271587.1">
    <property type="nucleotide sequence ID" value="XM_018416866.1"/>
</dbReference>
<dbReference type="SUPFAM" id="SSF56091">
    <property type="entry name" value="DNA ligase/mRNA capping enzyme, catalytic domain"/>
    <property type="match status" value="1"/>
</dbReference>
<dbReference type="OrthoDB" id="7482721at2759"/>
<keyword evidence="4" id="KW-0067">ATP-binding</keyword>
<dbReference type="Gene3D" id="3.30.470.30">
    <property type="entry name" value="DNA ligase/mRNA capping enzyme"/>
    <property type="match status" value="1"/>
</dbReference>
<dbReference type="STRING" id="578459.A0A194S481"/>
<organism evidence="8 9">
    <name type="scientific">Rhodotorula graminis (strain WP1)</name>
    <dbReference type="NCBI Taxonomy" id="578459"/>
    <lineage>
        <taxon>Eukaryota</taxon>
        <taxon>Fungi</taxon>
        <taxon>Dikarya</taxon>
        <taxon>Basidiomycota</taxon>
        <taxon>Pucciniomycotina</taxon>
        <taxon>Microbotryomycetes</taxon>
        <taxon>Sporidiobolales</taxon>
        <taxon>Sporidiobolaceae</taxon>
        <taxon>Rhodotorula</taxon>
    </lineage>
</organism>
<evidence type="ECO:0000256" key="1">
    <source>
        <dbReference type="ARBA" id="ARBA00007572"/>
    </source>
</evidence>
<feature type="region of interest" description="Disordered" evidence="6">
    <location>
        <begin position="863"/>
        <end position="1003"/>
    </location>
</feature>
<dbReference type="GO" id="GO:0006310">
    <property type="term" value="P:DNA recombination"/>
    <property type="evidence" value="ECO:0007669"/>
    <property type="project" value="InterPro"/>
</dbReference>
<gene>
    <name evidence="8" type="ORF">RHOBADRAFT_53505</name>
</gene>
<feature type="domain" description="ATP-dependent DNA ligase family profile" evidence="7">
    <location>
        <begin position="496"/>
        <end position="642"/>
    </location>
</feature>
<dbReference type="Pfam" id="PF01068">
    <property type="entry name" value="DNA_ligase_A_M"/>
    <property type="match status" value="2"/>
</dbReference>
<feature type="compositionally biased region" description="Low complexity" evidence="6">
    <location>
        <begin position="992"/>
        <end position="1003"/>
    </location>
</feature>
<dbReference type="Gene3D" id="2.40.50.140">
    <property type="entry name" value="Nucleic acid-binding proteins"/>
    <property type="match status" value="1"/>
</dbReference>
<evidence type="ECO:0000256" key="6">
    <source>
        <dbReference type="SAM" id="MobiDB-lite"/>
    </source>
</evidence>
<dbReference type="InterPro" id="IPR012310">
    <property type="entry name" value="DNA_ligase_ATP-dep_cent"/>
</dbReference>
<dbReference type="AlphaFoldDB" id="A0A194S481"/>
<dbReference type="GO" id="GO:0003677">
    <property type="term" value="F:DNA binding"/>
    <property type="evidence" value="ECO:0007669"/>
    <property type="project" value="InterPro"/>
</dbReference>
<feature type="compositionally biased region" description="Basic and acidic residues" evidence="6">
    <location>
        <begin position="448"/>
        <end position="457"/>
    </location>
</feature>
<dbReference type="InterPro" id="IPR029710">
    <property type="entry name" value="LIG4"/>
</dbReference>
<reference evidence="8 9" key="1">
    <citation type="journal article" date="2015" name="Front. Microbiol.">
        <title>Genome sequence of the plant growth promoting endophytic yeast Rhodotorula graminis WP1.</title>
        <authorList>
            <person name="Firrincieli A."/>
            <person name="Otillar R."/>
            <person name="Salamov A."/>
            <person name="Schmutz J."/>
            <person name="Khan Z."/>
            <person name="Redman R.S."/>
            <person name="Fleck N.D."/>
            <person name="Lindquist E."/>
            <person name="Grigoriev I.V."/>
            <person name="Doty S.L."/>
        </authorList>
    </citation>
    <scope>NUCLEOTIDE SEQUENCE [LARGE SCALE GENOMIC DNA]</scope>
    <source>
        <strain evidence="8 9">WP1</strain>
    </source>
</reference>
<evidence type="ECO:0000256" key="3">
    <source>
        <dbReference type="ARBA" id="ARBA00022741"/>
    </source>
</evidence>
<dbReference type="InterPro" id="IPR012308">
    <property type="entry name" value="DNA_ligase_ATP-dep_N"/>
</dbReference>
<dbReference type="InterPro" id="IPR012340">
    <property type="entry name" value="NA-bd_OB-fold"/>
</dbReference>
<feature type="compositionally biased region" description="Low complexity" evidence="6">
    <location>
        <begin position="934"/>
        <end position="959"/>
    </location>
</feature>
<dbReference type="GO" id="GO:0032807">
    <property type="term" value="C:DNA ligase IV complex"/>
    <property type="evidence" value="ECO:0007669"/>
    <property type="project" value="TreeGrafter"/>
</dbReference>
<name>A0A194S481_RHOGW</name>
<feature type="region of interest" description="Disordered" evidence="6">
    <location>
        <begin position="439"/>
        <end position="495"/>
    </location>
</feature>
<evidence type="ECO:0000259" key="7">
    <source>
        <dbReference type="PROSITE" id="PS50160"/>
    </source>
</evidence>
<dbReference type="EMBL" id="KQ474078">
    <property type="protein sequence ID" value="KPV75538.1"/>
    <property type="molecule type" value="Genomic_DNA"/>
</dbReference>
<keyword evidence="2" id="KW-0436">Ligase</keyword>
<feature type="compositionally biased region" description="Low complexity" evidence="6">
    <location>
        <begin position="892"/>
        <end position="911"/>
    </location>
</feature>